<dbReference type="Gene3D" id="1.10.10.1320">
    <property type="entry name" value="Anti-sigma factor, zinc-finger domain"/>
    <property type="match status" value="1"/>
</dbReference>
<accession>A0ABZ1Q5R6</accession>
<feature type="domain" description="Putative zinc-finger" evidence="3">
    <location>
        <begin position="22"/>
        <end position="56"/>
    </location>
</feature>
<evidence type="ECO:0000259" key="3">
    <source>
        <dbReference type="Pfam" id="PF13490"/>
    </source>
</evidence>
<sequence>MDNRRTGQDGGWIEISESPLECEHARTAFATQMLGGLDGPQRECVAEHLDRCPSCRAERDELLALLPLLDAVRPYELEGVPAPDPERAVRAARELVTDRD</sequence>
<dbReference type="GeneID" id="95495417"/>
<dbReference type="Pfam" id="PF13490">
    <property type="entry name" value="zf-HC2"/>
    <property type="match status" value="1"/>
</dbReference>
<protein>
    <recommendedName>
        <fullName evidence="3">Putative zinc-finger domain-containing protein</fullName>
    </recommendedName>
</protein>
<keyword evidence="1" id="KW-0805">Transcription regulation</keyword>
<keyword evidence="2" id="KW-0804">Transcription</keyword>
<evidence type="ECO:0000256" key="2">
    <source>
        <dbReference type="ARBA" id="ARBA00023163"/>
    </source>
</evidence>
<proteinExistence type="predicted"/>
<evidence type="ECO:0000313" key="4">
    <source>
        <dbReference type="EMBL" id="WUN77954.1"/>
    </source>
</evidence>
<dbReference type="Proteomes" id="UP001432312">
    <property type="component" value="Chromosome"/>
</dbReference>
<reference evidence="4" key="1">
    <citation type="submission" date="2022-10" db="EMBL/GenBank/DDBJ databases">
        <title>The complete genomes of actinobacterial strains from the NBC collection.</title>
        <authorList>
            <person name="Joergensen T.S."/>
            <person name="Alvarez Arevalo M."/>
            <person name="Sterndorff E.B."/>
            <person name="Faurdal D."/>
            <person name="Vuksanovic O."/>
            <person name="Mourched A.-S."/>
            <person name="Charusanti P."/>
            <person name="Shaw S."/>
            <person name="Blin K."/>
            <person name="Weber T."/>
        </authorList>
    </citation>
    <scope>NUCLEOTIDE SEQUENCE</scope>
    <source>
        <strain evidence="4">NBC_00303</strain>
    </source>
</reference>
<dbReference type="InterPro" id="IPR027383">
    <property type="entry name" value="Znf_put"/>
</dbReference>
<dbReference type="InterPro" id="IPR041916">
    <property type="entry name" value="Anti_sigma_zinc_sf"/>
</dbReference>
<organism evidence="4 5">
    <name type="scientific">Streptomyces erythrochromogenes</name>
    <dbReference type="NCBI Taxonomy" id="285574"/>
    <lineage>
        <taxon>Bacteria</taxon>
        <taxon>Bacillati</taxon>
        <taxon>Actinomycetota</taxon>
        <taxon>Actinomycetes</taxon>
        <taxon>Kitasatosporales</taxon>
        <taxon>Streptomycetaceae</taxon>
        <taxon>Streptomyces</taxon>
    </lineage>
</organism>
<keyword evidence="5" id="KW-1185">Reference proteome</keyword>
<name>A0ABZ1Q5R6_9ACTN</name>
<evidence type="ECO:0000313" key="5">
    <source>
        <dbReference type="Proteomes" id="UP001432312"/>
    </source>
</evidence>
<gene>
    <name evidence="4" type="ORF">OHA91_05245</name>
</gene>
<evidence type="ECO:0000256" key="1">
    <source>
        <dbReference type="ARBA" id="ARBA00023015"/>
    </source>
</evidence>
<dbReference type="RefSeq" id="WP_158714726.1">
    <property type="nucleotide sequence ID" value="NZ_CP108036.1"/>
</dbReference>
<dbReference type="EMBL" id="CP108036">
    <property type="protein sequence ID" value="WUN77954.1"/>
    <property type="molecule type" value="Genomic_DNA"/>
</dbReference>